<sequence length="173" mass="19857">MKTLLALFLLVALSGCRSTANLKVVDNFEVDRYLGRWYEVARYPHGFEKDLSSVTADYSFNDNGTIKVLNRGFHEKKDEWKSVEGVAKFKGEKNIGWLKVSFFKPFYASYKILYLSSDYREAIIGGPTRGYLWILSREPVLPQAKLDDLVSKAQNLGYNTEKLLIIDQSKNKK</sequence>
<feature type="domain" description="Lipocalin/cytosolic fatty-acid binding" evidence="3">
    <location>
        <begin position="29"/>
        <end position="165"/>
    </location>
</feature>
<protein>
    <submittedName>
        <fullName evidence="4">Outer membrane lipoprotein Blc</fullName>
    </submittedName>
</protein>
<dbReference type="PIRSF" id="PIRSF036893">
    <property type="entry name" value="Lipocalin_ApoD"/>
    <property type="match status" value="1"/>
</dbReference>
<evidence type="ECO:0000313" key="5">
    <source>
        <dbReference type="Proteomes" id="UP000346198"/>
    </source>
</evidence>
<evidence type="ECO:0000256" key="1">
    <source>
        <dbReference type="ARBA" id="ARBA00006889"/>
    </source>
</evidence>
<comment type="similarity">
    <text evidence="1 2">Belongs to the calycin superfamily. Lipocalin family.</text>
</comment>
<evidence type="ECO:0000313" key="4">
    <source>
        <dbReference type="EMBL" id="VGO21162.1"/>
    </source>
</evidence>
<keyword evidence="5" id="KW-1185">Reference proteome</keyword>
<dbReference type="SUPFAM" id="SSF50814">
    <property type="entry name" value="Lipocalins"/>
    <property type="match status" value="1"/>
</dbReference>
<dbReference type="CDD" id="cd19438">
    <property type="entry name" value="lipocalin_Blc-like"/>
    <property type="match status" value="1"/>
</dbReference>
<dbReference type="Gene3D" id="2.40.128.20">
    <property type="match status" value="1"/>
</dbReference>
<dbReference type="InterPro" id="IPR022271">
    <property type="entry name" value="Lipocalin_ApoD"/>
</dbReference>
<dbReference type="PANTHER" id="PTHR10612">
    <property type="entry name" value="APOLIPOPROTEIN D"/>
    <property type="match status" value="1"/>
</dbReference>
<reference evidence="4 5" key="1">
    <citation type="submission" date="2019-04" db="EMBL/GenBank/DDBJ databases">
        <authorList>
            <person name="Van Vliet M D."/>
        </authorList>
    </citation>
    <scope>NUCLEOTIDE SEQUENCE [LARGE SCALE GENOMIC DNA]</scope>
    <source>
        <strain evidence="4 5">F21</strain>
    </source>
</reference>
<dbReference type="EMBL" id="CAAHFH010000002">
    <property type="protein sequence ID" value="VGO21162.1"/>
    <property type="molecule type" value="Genomic_DNA"/>
</dbReference>
<dbReference type="RefSeq" id="WP_136062647.1">
    <property type="nucleotide sequence ID" value="NZ_CAAHFH010000002.1"/>
</dbReference>
<keyword evidence="4" id="KW-0449">Lipoprotein</keyword>
<dbReference type="InterPro" id="IPR012674">
    <property type="entry name" value="Calycin"/>
</dbReference>
<dbReference type="PROSITE" id="PS00213">
    <property type="entry name" value="LIPOCALIN"/>
    <property type="match status" value="1"/>
</dbReference>
<dbReference type="AlphaFoldDB" id="A0A6C2ULM8"/>
<dbReference type="InterPro" id="IPR047202">
    <property type="entry name" value="Lipocalin_Blc-like_dom"/>
</dbReference>
<dbReference type="PROSITE" id="PS51257">
    <property type="entry name" value="PROKAR_LIPOPROTEIN"/>
    <property type="match status" value="1"/>
</dbReference>
<dbReference type="PANTHER" id="PTHR10612:SF34">
    <property type="entry name" value="APOLIPOPROTEIN D"/>
    <property type="match status" value="1"/>
</dbReference>
<dbReference type="InterPro" id="IPR000566">
    <property type="entry name" value="Lipocln_cytosolic_FA-bd_dom"/>
</dbReference>
<accession>A0A6C2ULM8</accession>
<gene>
    <name evidence="4" type="primary">blc</name>
    <name evidence="4" type="ORF">SCARR_03233</name>
</gene>
<keyword evidence="2" id="KW-0732">Signal</keyword>
<feature type="signal peptide" evidence="2">
    <location>
        <begin position="1"/>
        <end position="20"/>
    </location>
</feature>
<dbReference type="PRINTS" id="PR01171">
    <property type="entry name" value="BCTLIPOCALIN"/>
</dbReference>
<feature type="chain" id="PRO_5025721538" evidence="2">
    <location>
        <begin position="21"/>
        <end position="173"/>
    </location>
</feature>
<evidence type="ECO:0000259" key="3">
    <source>
        <dbReference type="Pfam" id="PF08212"/>
    </source>
</evidence>
<evidence type="ECO:0000256" key="2">
    <source>
        <dbReference type="PIRNR" id="PIRNR036893"/>
    </source>
</evidence>
<proteinExistence type="inferred from homology"/>
<dbReference type="InterPro" id="IPR002446">
    <property type="entry name" value="Lipocalin_bac"/>
</dbReference>
<organism evidence="4 5">
    <name type="scientific">Pontiella sulfatireligans</name>
    <dbReference type="NCBI Taxonomy" id="2750658"/>
    <lineage>
        <taxon>Bacteria</taxon>
        <taxon>Pseudomonadati</taxon>
        <taxon>Kiritimatiellota</taxon>
        <taxon>Kiritimatiellia</taxon>
        <taxon>Kiritimatiellales</taxon>
        <taxon>Pontiellaceae</taxon>
        <taxon>Pontiella</taxon>
    </lineage>
</organism>
<name>A0A6C2ULM8_9BACT</name>
<dbReference type="GO" id="GO:0006950">
    <property type="term" value="P:response to stress"/>
    <property type="evidence" value="ECO:0007669"/>
    <property type="project" value="UniProtKB-ARBA"/>
</dbReference>
<dbReference type="Pfam" id="PF08212">
    <property type="entry name" value="Lipocalin_2"/>
    <property type="match status" value="1"/>
</dbReference>
<dbReference type="InterPro" id="IPR022272">
    <property type="entry name" value="Lipocalin_CS"/>
</dbReference>
<dbReference type="Proteomes" id="UP000346198">
    <property type="component" value="Unassembled WGS sequence"/>
</dbReference>